<comment type="subcellular location">
    <subcellularLocation>
        <location evidence="1">Cell envelope</location>
    </subcellularLocation>
</comment>
<keyword evidence="2" id="KW-1133">Transmembrane helix</keyword>
<dbReference type="InterPro" id="IPR053139">
    <property type="entry name" value="Surface_bspA-like"/>
</dbReference>
<organism evidence="3">
    <name type="scientific">human gut metagenome</name>
    <dbReference type="NCBI Taxonomy" id="408170"/>
    <lineage>
        <taxon>unclassified sequences</taxon>
        <taxon>metagenomes</taxon>
        <taxon>organismal metagenomes</taxon>
    </lineage>
</organism>
<dbReference type="GO" id="GO:0030313">
    <property type="term" value="C:cell envelope"/>
    <property type="evidence" value="ECO:0007669"/>
    <property type="project" value="UniProtKB-SubCell"/>
</dbReference>
<keyword evidence="2" id="KW-0812">Transmembrane</keyword>
<dbReference type="PANTHER" id="PTHR45661">
    <property type="entry name" value="SURFACE ANTIGEN"/>
    <property type="match status" value="1"/>
</dbReference>
<dbReference type="Gene3D" id="3.80.10.10">
    <property type="entry name" value="Ribonuclease Inhibitor"/>
    <property type="match status" value="1"/>
</dbReference>
<dbReference type="InterPro" id="IPR042229">
    <property type="entry name" value="Listeria/Bacterioides_rpt_sf"/>
</dbReference>
<protein>
    <submittedName>
        <fullName evidence="3">Uncharacterized protein</fullName>
    </submittedName>
</protein>
<dbReference type="InterPro" id="IPR026906">
    <property type="entry name" value="LRR_5"/>
</dbReference>
<feature type="transmembrane region" description="Helical" evidence="2">
    <location>
        <begin position="12"/>
        <end position="30"/>
    </location>
</feature>
<dbReference type="PANTHER" id="PTHR45661:SF3">
    <property type="entry name" value="IG-LIKE DOMAIN-CONTAINING PROTEIN"/>
    <property type="match status" value="1"/>
</dbReference>
<comment type="caution">
    <text evidence="3">The sequence shown here is derived from an EMBL/GenBank/DDBJ whole genome shotgun (WGS) entry which is preliminary data.</text>
</comment>
<evidence type="ECO:0000256" key="1">
    <source>
        <dbReference type="ARBA" id="ARBA00004196"/>
    </source>
</evidence>
<dbReference type="InterPro" id="IPR032675">
    <property type="entry name" value="LRR_dom_sf"/>
</dbReference>
<gene>
    <name evidence="3" type="ORF">Q604_UNBC18752G0002</name>
</gene>
<reference evidence="3" key="1">
    <citation type="submission" date="2013-12" db="EMBL/GenBank/DDBJ databases">
        <title>A Varibaculum cambriense genome reconstructed from a premature infant gut community with otherwise low bacterial novelty that shifts toward anaerobic metabolism during the third week of life.</title>
        <authorList>
            <person name="Brown C.T."/>
            <person name="Sharon I."/>
            <person name="Thomas B.C."/>
            <person name="Castelle C.J."/>
            <person name="Morowitz M.J."/>
            <person name="Banfield J.F."/>
        </authorList>
    </citation>
    <scope>NUCLEOTIDE SEQUENCE</scope>
</reference>
<dbReference type="InterPro" id="IPR013378">
    <property type="entry name" value="InlB-like_B-rpt"/>
</dbReference>
<dbReference type="NCBIfam" id="TIGR02543">
    <property type="entry name" value="List_Bact_rpt"/>
    <property type="match status" value="1"/>
</dbReference>
<keyword evidence="2" id="KW-0472">Membrane</keyword>
<dbReference type="AlphaFoldDB" id="W1WI41"/>
<dbReference type="SUPFAM" id="SSF52058">
    <property type="entry name" value="L domain-like"/>
    <property type="match status" value="1"/>
</dbReference>
<dbReference type="EMBL" id="AZMM01018752">
    <property type="protein sequence ID" value="ETJ17576.1"/>
    <property type="molecule type" value="Genomic_DNA"/>
</dbReference>
<feature type="non-terminal residue" evidence="3">
    <location>
        <position position="386"/>
    </location>
</feature>
<evidence type="ECO:0000256" key="2">
    <source>
        <dbReference type="SAM" id="Phobius"/>
    </source>
</evidence>
<dbReference type="Gene3D" id="2.60.40.4270">
    <property type="entry name" value="Listeria-Bacteroides repeat domain"/>
    <property type="match status" value="1"/>
</dbReference>
<name>W1WI41_9ZZZZ</name>
<sequence length="386" mass="43120">MITQNNSINKFTSIIVVLMMVFSLISISTIKSFAEVGDVIEEGNFKYTVLDENSVSLTSVIDKDISGDQIIPEEVNGKKVVEIGTRAFYNCQQMTSVQIPDTVKTIKEYAFNKCLKLTKIEIPDSVTTLGIRAFSGCSKATELKISKSLTSIPDYAFSTCRSLKEVEIPDNISTLGIFAFIDCESLEEVTIPKSITNPYLAGQFKGCKSLKTIKGYKGSAARTFSRIGGYNFIALDAVEGEEELEVKFDPDNGDAVVTQYVYKDEEMNYDLWSKFPLIEKKGYTIVGWYADTDDISTEYKNNQTYTESVTYKAKWAHVEIQGAQAKSDKSGIRFGTKIYNDGDKIIEKGTVILPEKMLQDIPEDIYYGFRMPTLKTKNVAKSVGRV</sequence>
<evidence type="ECO:0000313" key="3">
    <source>
        <dbReference type="EMBL" id="ETJ17576.1"/>
    </source>
</evidence>
<accession>W1WI41</accession>
<dbReference type="Pfam" id="PF13306">
    <property type="entry name" value="LRR_5"/>
    <property type="match status" value="1"/>
</dbReference>
<proteinExistence type="predicted"/>